<keyword evidence="3" id="KW-1003">Cell membrane</keyword>
<name>A0A5N6S7G9_9BIFI</name>
<feature type="transmembrane region" description="Helical" evidence="8">
    <location>
        <begin position="94"/>
        <end position="116"/>
    </location>
</feature>
<feature type="domain" description="EamA" evidence="9">
    <location>
        <begin position="191"/>
        <end position="320"/>
    </location>
</feature>
<dbReference type="InterPro" id="IPR000620">
    <property type="entry name" value="EamA_dom"/>
</dbReference>
<evidence type="ECO:0000256" key="8">
    <source>
        <dbReference type="SAM" id="Phobius"/>
    </source>
</evidence>
<dbReference type="AlphaFoldDB" id="A0A5N6S7G9"/>
<feature type="transmembrane region" description="Helical" evidence="8">
    <location>
        <begin position="248"/>
        <end position="268"/>
    </location>
</feature>
<comment type="caution">
    <text evidence="10">The sequence shown here is derived from an EMBL/GenBank/DDBJ whole genome shotgun (WGS) entry which is preliminary data.</text>
</comment>
<keyword evidence="11" id="KW-1185">Reference proteome</keyword>
<evidence type="ECO:0000259" key="9">
    <source>
        <dbReference type="Pfam" id="PF00892"/>
    </source>
</evidence>
<dbReference type="NCBIfam" id="NF008676">
    <property type="entry name" value="PRK11689.1"/>
    <property type="match status" value="1"/>
</dbReference>
<evidence type="ECO:0000256" key="3">
    <source>
        <dbReference type="ARBA" id="ARBA00022475"/>
    </source>
</evidence>
<dbReference type="GO" id="GO:0005886">
    <property type="term" value="C:plasma membrane"/>
    <property type="evidence" value="ECO:0007669"/>
    <property type="project" value="UniProtKB-SubCell"/>
</dbReference>
<protein>
    <submittedName>
        <fullName evidence="10">Drug/metabolite DMT transporter permease</fullName>
    </submittedName>
</protein>
<dbReference type="Pfam" id="PF00892">
    <property type="entry name" value="EamA"/>
    <property type="match status" value="1"/>
</dbReference>
<dbReference type="PANTHER" id="PTHR42920">
    <property type="entry name" value="OS03G0707200 PROTEIN-RELATED"/>
    <property type="match status" value="1"/>
</dbReference>
<feature type="transmembrane region" description="Helical" evidence="8">
    <location>
        <begin position="189"/>
        <end position="207"/>
    </location>
</feature>
<evidence type="ECO:0000256" key="7">
    <source>
        <dbReference type="SAM" id="MobiDB-lite"/>
    </source>
</evidence>
<sequence>MRSCEQGEQGSGRPMSKAKRNAPNRNVPNYSAPNHNATLVGLLAIVLFSAIVSLVRITAQNFGATLGAALIYTLTAVVMWVIRRPKRLRSLPLRYLLVCGTLFVVYEVSVGLAVGLAHNATQALEVSVVNYLWPTLMVLLSLIGRRFTAKTWLVIPGALLASLGTAFVVGGDAGLNPASIAAHIASNPVPYALAFGGAVTWAVYSVITPRISEGHDGITLFLTGVAVALWIVHFLTGSVPQHAHTAGIGAYIVLVAAALVIGAGYACWDAGIMRGNLTVLGSASYAAPVLSSAIGALALGASLTVSFWQGVVLVVVGSLIGWWATKDASAEPKS</sequence>
<evidence type="ECO:0000313" key="11">
    <source>
        <dbReference type="Proteomes" id="UP000325415"/>
    </source>
</evidence>
<feature type="transmembrane region" description="Helical" evidence="8">
    <location>
        <begin position="219"/>
        <end position="236"/>
    </location>
</feature>
<feature type="transmembrane region" description="Helical" evidence="8">
    <location>
        <begin position="307"/>
        <end position="325"/>
    </location>
</feature>
<comment type="similarity">
    <text evidence="2">Belongs to the EamA transporter family.</text>
</comment>
<reference evidence="10 11" key="1">
    <citation type="submission" date="2018-04" db="EMBL/GenBank/DDBJ databases">
        <authorList>
            <person name="Eckel V.P."/>
            <person name="Vogel R.F."/>
        </authorList>
    </citation>
    <scope>NUCLEOTIDE SEQUENCE [LARGE SCALE GENOMIC DNA]</scope>
    <source>
        <strain evidence="11">TMW 2.1764</strain>
    </source>
</reference>
<keyword evidence="6 8" id="KW-0472">Membrane</keyword>
<comment type="subcellular location">
    <subcellularLocation>
        <location evidence="1">Cell membrane</location>
        <topology evidence="1">Multi-pass membrane protein</topology>
    </subcellularLocation>
</comment>
<feature type="transmembrane region" description="Helical" evidence="8">
    <location>
        <begin position="280"/>
        <end position="301"/>
    </location>
</feature>
<feature type="region of interest" description="Disordered" evidence="7">
    <location>
        <begin position="1"/>
        <end position="30"/>
    </location>
</feature>
<dbReference type="InterPro" id="IPR051258">
    <property type="entry name" value="Diverse_Substrate_Transporter"/>
</dbReference>
<keyword evidence="4 8" id="KW-0812">Transmembrane</keyword>
<evidence type="ECO:0000256" key="4">
    <source>
        <dbReference type="ARBA" id="ARBA00022692"/>
    </source>
</evidence>
<dbReference type="EMBL" id="QDAG01000001">
    <property type="protein sequence ID" value="KAE8130026.1"/>
    <property type="molecule type" value="Genomic_DNA"/>
</dbReference>
<evidence type="ECO:0000256" key="2">
    <source>
        <dbReference type="ARBA" id="ARBA00007362"/>
    </source>
</evidence>
<feature type="transmembrane region" description="Helical" evidence="8">
    <location>
        <begin position="128"/>
        <end position="144"/>
    </location>
</feature>
<feature type="transmembrane region" description="Helical" evidence="8">
    <location>
        <begin position="39"/>
        <end position="57"/>
    </location>
</feature>
<dbReference type="PANTHER" id="PTHR42920:SF24">
    <property type="entry name" value="AROMATIC AMINO ACID EXPORTER YDDG"/>
    <property type="match status" value="1"/>
</dbReference>
<keyword evidence="5 8" id="KW-1133">Transmembrane helix</keyword>
<evidence type="ECO:0000256" key="5">
    <source>
        <dbReference type="ARBA" id="ARBA00022989"/>
    </source>
</evidence>
<proteinExistence type="inferred from homology"/>
<dbReference type="Proteomes" id="UP000325415">
    <property type="component" value="Unassembled WGS sequence"/>
</dbReference>
<evidence type="ECO:0000256" key="1">
    <source>
        <dbReference type="ARBA" id="ARBA00004651"/>
    </source>
</evidence>
<evidence type="ECO:0000256" key="6">
    <source>
        <dbReference type="ARBA" id="ARBA00023136"/>
    </source>
</evidence>
<gene>
    <name evidence="10" type="ORF">DDE84_00015</name>
</gene>
<organism evidence="10 11">
    <name type="scientific">Bifidobacterium tibiigranuli</name>
    <dbReference type="NCBI Taxonomy" id="2172043"/>
    <lineage>
        <taxon>Bacteria</taxon>
        <taxon>Bacillati</taxon>
        <taxon>Actinomycetota</taxon>
        <taxon>Actinomycetes</taxon>
        <taxon>Bifidobacteriales</taxon>
        <taxon>Bifidobacteriaceae</taxon>
        <taxon>Bifidobacterium</taxon>
    </lineage>
</organism>
<feature type="transmembrane region" description="Helical" evidence="8">
    <location>
        <begin position="63"/>
        <end position="82"/>
    </location>
</feature>
<feature type="transmembrane region" description="Helical" evidence="8">
    <location>
        <begin position="151"/>
        <end position="169"/>
    </location>
</feature>
<evidence type="ECO:0000313" key="10">
    <source>
        <dbReference type="EMBL" id="KAE8130026.1"/>
    </source>
</evidence>
<accession>A0A5N6S7G9</accession>